<gene>
    <name evidence="2" type="ORF">OO014_12010</name>
</gene>
<keyword evidence="1" id="KW-0732">Signal</keyword>
<name>A0ABT5GIA3_9MICO</name>
<feature type="chain" id="PRO_5046862353" evidence="1">
    <location>
        <begin position="28"/>
        <end position="206"/>
    </location>
</feature>
<evidence type="ECO:0000256" key="1">
    <source>
        <dbReference type="SAM" id="SignalP"/>
    </source>
</evidence>
<sequence>MSIRTRVTSLFAVLTALLLLGSAAAAAAPGATASPSDPSGPQAEIDAYLAEHPGGVQVSDNAVAYRDGDVVVVFPDPGEDRAPNGLGANIRTSSLATGLAEDLQAAASSIAGCPYDASDRWYCFYTDSGFGGRRLQFLNTCADNAADWGFNNSTSSWVNTNPDSRIVAWDYRGGTALWVEDYGISSDNWVGTSDNDRMSYWTRTNC</sequence>
<dbReference type="EMBL" id="JAPFQL010000048">
    <property type="protein sequence ID" value="MDC5697985.1"/>
    <property type="molecule type" value="Genomic_DNA"/>
</dbReference>
<protein>
    <submittedName>
        <fullName evidence="2">Peptidase inhibitor family I36 protein</fullName>
    </submittedName>
</protein>
<proteinExistence type="predicted"/>
<accession>A0ABT5GIA3</accession>
<organism evidence="2 3">
    <name type="scientific">Intrasporangium calvum</name>
    <dbReference type="NCBI Taxonomy" id="53358"/>
    <lineage>
        <taxon>Bacteria</taxon>
        <taxon>Bacillati</taxon>
        <taxon>Actinomycetota</taxon>
        <taxon>Actinomycetes</taxon>
        <taxon>Micrococcales</taxon>
        <taxon>Intrasporangiaceae</taxon>
        <taxon>Intrasporangium</taxon>
    </lineage>
</organism>
<evidence type="ECO:0000313" key="2">
    <source>
        <dbReference type="EMBL" id="MDC5697985.1"/>
    </source>
</evidence>
<keyword evidence="3" id="KW-1185">Reference proteome</keyword>
<comment type="caution">
    <text evidence="2">The sequence shown here is derived from an EMBL/GenBank/DDBJ whole genome shotgun (WGS) entry which is preliminary data.</text>
</comment>
<dbReference type="Proteomes" id="UP001150259">
    <property type="component" value="Unassembled WGS sequence"/>
</dbReference>
<feature type="signal peptide" evidence="1">
    <location>
        <begin position="1"/>
        <end position="27"/>
    </location>
</feature>
<reference evidence="2 3" key="1">
    <citation type="submission" date="2022-11" db="EMBL/GenBank/DDBJ databases">
        <title>Anaerobic phenanthrene biodegradation by a DNRA strain PheN6.</title>
        <authorList>
            <person name="Zhang Z."/>
        </authorList>
    </citation>
    <scope>NUCLEOTIDE SEQUENCE [LARGE SCALE GENOMIC DNA]</scope>
    <source>
        <strain evidence="2 3">PheN6</strain>
    </source>
</reference>
<evidence type="ECO:0000313" key="3">
    <source>
        <dbReference type="Proteomes" id="UP001150259"/>
    </source>
</evidence>
<dbReference type="RefSeq" id="WP_272462559.1">
    <property type="nucleotide sequence ID" value="NZ_JAPFQL010000048.1"/>
</dbReference>